<protein>
    <recommendedName>
        <fullName evidence="2">CobQ/CobB/MinD/ParA nucleotide binding domain-containing protein</fullName>
    </recommendedName>
</protein>
<feature type="compositionally biased region" description="Basic and acidic residues" evidence="1">
    <location>
        <begin position="377"/>
        <end position="436"/>
    </location>
</feature>
<dbReference type="Gene3D" id="3.40.50.300">
    <property type="entry name" value="P-loop containing nucleotide triphosphate hydrolases"/>
    <property type="match status" value="1"/>
</dbReference>
<dbReference type="InterPro" id="IPR050625">
    <property type="entry name" value="ParA/MinD_ATPase"/>
</dbReference>
<feature type="domain" description="CobQ/CobB/MinD/ParA nucleotide binding" evidence="2">
    <location>
        <begin position="588"/>
        <end position="831"/>
    </location>
</feature>
<dbReference type="PANTHER" id="PTHR43384">
    <property type="entry name" value="SEPTUM SITE-DETERMINING PROTEIN MIND HOMOLOG, CHLOROPLASTIC-RELATED"/>
    <property type="match status" value="1"/>
</dbReference>
<feature type="compositionally biased region" description="Basic and acidic residues" evidence="1">
    <location>
        <begin position="244"/>
        <end position="274"/>
    </location>
</feature>
<dbReference type="GO" id="GO:0051782">
    <property type="term" value="P:negative regulation of cell division"/>
    <property type="evidence" value="ECO:0007669"/>
    <property type="project" value="TreeGrafter"/>
</dbReference>
<dbReference type="GO" id="GO:0009898">
    <property type="term" value="C:cytoplasmic side of plasma membrane"/>
    <property type="evidence" value="ECO:0007669"/>
    <property type="project" value="TreeGrafter"/>
</dbReference>
<evidence type="ECO:0000313" key="3">
    <source>
        <dbReference type="EMBL" id="CAJ65340.1"/>
    </source>
</evidence>
<dbReference type="Proteomes" id="UP000000657">
    <property type="component" value="Chromosome"/>
</dbReference>
<dbReference type="Pfam" id="PF01656">
    <property type="entry name" value="CbiA"/>
    <property type="match status" value="1"/>
</dbReference>
<dbReference type="PANTHER" id="PTHR43384:SF14">
    <property type="entry name" value="ESX-1 SECRETION-ASSOCIATED PROTEIN ESPI"/>
    <property type="match status" value="1"/>
</dbReference>
<evidence type="ECO:0000259" key="2">
    <source>
        <dbReference type="Pfam" id="PF01656"/>
    </source>
</evidence>
<feature type="compositionally biased region" description="Polar residues" evidence="1">
    <location>
        <begin position="348"/>
        <end position="376"/>
    </location>
</feature>
<gene>
    <name evidence="3" type="ordered locus">FRAAL6717</name>
</gene>
<dbReference type="SUPFAM" id="SSF52540">
    <property type="entry name" value="P-loop containing nucleoside triphosphate hydrolases"/>
    <property type="match status" value="1"/>
</dbReference>
<dbReference type="AlphaFoldDB" id="Q0RB48"/>
<dbReference type="HOGENOM" id="CLU_017494_0_0_11"/>
<dbReference type="KEGG" id="fal:FRAAL6717"/>
<dbReference type="GO" id="GO:0005524">
    <property type="term" value="F:ATP binding"/>
    <property type="evidence" value="ECO:0007669"/>
    <property type="project" value="TreeGrafter"/>
</dbReference>
<reference evidence="3 4" key="1">
    <citation type="journal article" date="2007" name="Genome Res.">
        <title>Genome characteristics of facultatively symbiotic Frankia sp. strains reflect host range and host plant biogeography.</title>
        <authorList>
            <person name="Normand P."/>
            <person name="Lapierre P."/>
            <person name="Tisa L.S."/>
            <person name="Gogarten J.P."/>
            <person name="Alloisio N."/>
            <person name="Bagnarol E."/>
            <person name="Bassi C.A."/>
            <person name="Berry A.M."/>
            <person name="Bickhart D.M."/>
            <person name="Choisne N."/>
            <person name="Couloux A."/>
            <person name="Cournoyer B."/>
            <person name="Cruveiller S."/>
            <person name="Daubin V."/>
            <person name="Demange N."/>
            <person name="Francino M.P."/>
            <person name="Goltsman E."/>
            <person name="Huang Y."/>
            <person name="Kopp O.R."/>
            <person name="Labarre L."/>
            <person name="Lapidus A."/>
            <person name="Lavire C."/>
            <person name="Marechal J."/>
            <person name="Martinez M."/>
            <person name="Mastronunzio J.E."/>
            <person name="Mullin B.C."/>
            <person name="Niemann J."/>
            <person name="Pujic P."/>
            <person name="Rawnsley T."/>
            <person name="Rouy Z."/>
            <person name="Schenowitz C."/>
            <person name="Sellstedt A."/>
            <person name="Tavares F."/>
            <person name="Tomkins J.P."/>
            <person name="Vallenet D."/>
            <person name="Valverde C."/>
            <person name="Wall L.G."/>
            <person name="Wang Y."/>
            <person name="Medigue C."/>
            <person name="Benson D.R."/>
        </authorList>
    </citation>
    <scope>NUCLEOTIDE SEQUENCE [LARGE SCALE GENOMIC DNA]</scope>
    <source>
        <strain evidence="4">DSM 45986 / CECT 9034 / ACN14a</strain>
    </source>
</reference>
<feature type="compositionally biased region" description="Low complexity" evidence="1">
    <location>
        <begin position="101"/>
        <end position="116"/>
    </location>
</feature>
<keyword evidence="4" id="KW-1185">Reference proteome</keyword>
<dbReference type="InterPro" id="IPR027417">
    <property type="entry name" value="P-loop_NTPase"/>
</dbReference>
<organism evidence="3 4">
    <name type="scientific">Frankia alni (strain DSM 45986 / CECT 9034 / ACN14a)</name>
    <dbReference type="NCBI Taxonomy" id="326424"/>
    <lineage>
        <taxon>Bacteria</taxon>
        <taxon>Bacillati</taxon>
        <taxon>Actinomycetota</taxon>
        <taxon>Actinomycetes</taxon>
        <taxon>Frankiales</taxon>
        <taxon>Frankiaceae</taxon>
        <taxon>Frankia</taxon>
    </lineage>
</organism>
<dbReference type="STRING" id="326424.FRAAL6717"/>
<feature type="compositionally biased region" description="Low complexity" evidence="1">
    <location>
        <begin position="464"/>
        <end position="473"/>
    </location>
</feature>
<evidence type="ECO:0000313" key="4">
    <source>
        <dbReference type="Proteomes" id="UP000000657"/>
    </source>
</evidence>
<accession>Q0RB48</accession>
<sequence>MLPIETRTFDPLLDRLPLAPGGSFGQPYPSAPPAQTRAWRAEPLPPGPRAQPPAAPPPAAPAPPTPPLPPTPTPPLPAAPTARYATPVIRGDERLGGPAGSGSLPPAGTGAGAPPGERFDGYRPSTEYPAPPPGSTATEAIALGGPLTGPAALPAPPGRVPSWLRDPTVSPARHRPAPVDPAASVGREGRGPGPDPRRRLPAPEAPHPGETRQHRPPAQPPHPGWAHQGRPADPPGHDLPGLDMPRREIPARDMPGRDAPRPAPRVDSHRRVIRQEALGRGGALPTPPPVDGAPYGAGRAPVGPPQGSTPYPDDGSYRRASRPTDADRQRAQRSTGSGRHRGARTDQPLRTAQPPRTGQAPQINQGPQINQAPQTDQESRTDHTPRTDRESRARPDQEPRPDRGPHRERRHPAQDVGPRRDAEIRPDRGHRQDSAGRQDGGTWSSRGARAGRGSRADYDPYPDDAPSVSAAPYVPYPDGEAPLGQTRRHRADGSDPYPSGEHPSTGTTPGETRRPTVAQPGPRDAGGRAGLLTSALLPPPPQTASRGWRKLVYQVSAGAVNPGPSPDEVRDRRQLARIRTPLLDCHRIAVLSLKGGVGKTTTTVAVGSTLASLRGDRVVAIDANPDRGTLGSKVPRTSAHTVRELLEDAPRLHRYVDVRKYLSQADSRLEVLASANDPELSDTFGADDYRAVDDLLQRHYSILLTDCGTGILHSAMHGVLELADTLVIVSSATADGGSSASATLDWLDAHGYADHVREAVAVISMFPAQGERVDVDALARHFEARTRRVVQVPFDPHLADGGRIVLSDLKRETRTAYREIAGAVAERFGEERGSDLR</sequence>
<proteinExistence type="predicted"/>
<evidence type="ECO:0000256" key="1">
    <source>
        <dbReference type="SAM" id="MobiDB-lite"/>
    </source>
</evidence>
<dbReference type="GO" id="GO:0005829">
    <property type="term" value="C:cytosol"/>
    <property type="evidence" value="ECO:0007669"/>
    <property type="project" value="TreeGrafter"/>
</dbReference>
<feature type="compositionally biased region" description="Basic and acidic residues" evidence="1">
    <location>
        <begin position="187"/>
        <end position="198"/>
    </location>
</feature>
<dbReference type="InterPro" id="IPR002586">
    <property type="entry name" value="CobQ/CobB/MinD/ParA_Nub-bd_dom"/>
</dbReference>
<dbReference type="eggNOG" id="COG0455">
    <property type="taxonomic scope" value="Bacteria"/>
</dbReference>
<feature type="region of interest" description="Disordered" evidence="1">
    <location>
        <begin position="1"/>
        <end position="545"/>
    </location>
</feature>
<name>Q0RB48_FRAAA</name>
<dbReference type="GO" id="GO:0016887">
    <property type="term" value="F:ATP hydrolysis activity"/>
    <property type="evidence" value="ECO:0007669"/>
    <property type="project" value="TreeGrafter"/>
</dbReference>
<dbReference type="EMBL" id="CT573213">
    <property type="protein sequence ID" value="CAJ65340.1"/>
    <property type="molecule type" value="Genomic_DNA"/>
</dbReference>
<feature type="compositionally biased region" description="Low complexity" evidence="1">
    <location>
        <begin position="142"/>
        <end position="152"/>
    </location>
</feature>
<feature type="compositionally biased region" description="Low complexity" evidence="1">
    <location>
        <begin position="444"/>
        <end position="453"/>
    </location>
</feature>
<feature type="compositionally biased region" description="Pro residues" evidence="1">
    <location>
        <begin position="43"/>
        <end position="78"/>
    </location>
</feature>